<comment type="caution">
    <text evidence="11">The sequence shown here is derived from an EMBL/GenBank/DDBJ whole genome shotgun (WGS) entry which is preliminary data.</text>
</comment>
<keyword evidence="9 10" id="KW-0472">Membrane</keyword>
<keyword evidence="12" id="KW-1185">Reference proteome</keyword>
<dbReference type="InterPro" id="IPR002659">
    <property type="entry name" value="Glyco_trans_31"/>
</dbReference>
<accession>A0A507DW76</accession>
<dbReference type="GO" id="GO:0016758">
    <property type="term" value="F:hexosyltransferase activity"/>
    <property type="evidence" value="ECO:0007669"/>
    <property type="project" value="InterPro"/>
</dbReference>
<organism evidence="11 12">
    <name type="scientific">Powellomyces hirtus</name>
    <dbReference type="NCBI Taxonomy" id="109895"/>
    <lineage>
        <taxon>Eukaryota</taxon>
        <taxon>Fungi</taxon>
        <taxon>Fungi incertae sedis</taxon>
        <taxon>Chytridiomycota</taxon>
        <taxon>Chytridiomycota incertae sedis</taxon>
        <taxon>Chytridiomycetes</taxon>
        <taxon>Spizellomycetales</taxon>
        <taxon>Powellomycetaceae</taxon>
        <taxon>Powellomyces</taxon>
    </lineage>
</organism>
<evidence type="ECO:0000256" key="7">
    <source>
        <dbReference type="ARBA" id="ARBA00022989"/>
    </source>
</evidence>
<dbReference type="STRING" id="109895.A0A507DW76"/>
<keyword evidence="6 10" id="KW-0735">Signal-anchor</keyword>
<dbReference type="PANTHER" id="PTHR11214">
    <property type="entry name" value="BETA-1,3-N-ACETYLGLUCOSAMINYLTRANSFERASE"/>
    <property type="match status" value="1"/>
</dbReference>
<evidence type="ECO:0000256" key="3">
    <source>
        <dbReference type="ARBA" id="ARBA00022676"/>
    </source>
</evidence>
<evidence type="ECO:0000256" key="5">
    <source>
        <dbReference type="ARBA" id="ARBA00022692"/>
    </source>
</evidence>
<dbReference type="Pfam" id="PF01762">
    <property type="entry name" value="Galactosyl_T"/>
    <property type="match status" value="1"/>
</dbReference>
<dbReference type="PANTHER" id="PTHR11214:SF351">
    <property type="entry name" value="BETA-1,3-GALACTOSYLTRANSFERASE PVG3"/>
    <property type="match status" value="1"/>
</dbReference>
<evidence type="ECO:0000256" key="9">
    <source>
        <dbReference type="ARBA" id="ARBA00023136"/>
    </source>
</evidence>
<evidence type="ECO:0000256" key="6">
    <source>
        <dbReference type="ARBA" id="ARBA00022968"/>
    </source>
</evidence>
<keyword evidence="5 10" id="KW-0812">Transmembrane</keyword>
<evidence type="ECO:0000256" key="2">
    <source>
        <dbReference type="ARBA" id="ARBA00008661"/>
    </source>
</evidence>
<dbReference type="GO" id="GO:0000139">
    <property type="term" value="C:Golgi membrane"/>
    <property type="evidence" value="ECO:0007669"/>
    <property type="project" value="UniProtKB-SubCell"/>
</dbReference>
<evidence type="ECO:0000313" key="12">
    <source>
        <dbReference type="Proteomes" id="UP000318582"/>
    </source>
</evidence>
<comment type="similarity">
    <text evidence="2 10">Belongs to the glycosyltransferase 31 family.</text>
</comment>
<dbReference type="Proteomes" id="UP000318582">
    <property type="component" value="Unassembled WGS sequence"/>
</dbReference>
<keyword evidence="7 10" id="KW-1133">Transmembrane helix</keyword>
<gene>
    <name evidence="11" type="ORF">PhCBS80983_g05581</name>
</gene>
<feature type="transmembrane region" description="Helical" evidence="10">
    <location>
        <begin position="12"/>
        <end position="32"/>
    </location>
</feature>
<keyword evidence="4" id="KW-0808">Transferase</keyword>
<dbReference type="AlphaFoldDB" id="A0A507DW76"/>
<sequence length="355" mass="40349">MTFHIRRPSFRLMVIGVLAFIFSAIFFLSPTVTHLVKVAVPKPTPTFYNACNHNSSVAVHVARTSVPAVHRRVFHYFPSPTCDWARRPTTKLTPPHASSVLLGVVTSADRFAKRRIIRNTYGQDARSSTRIVFVVGRQDWKTETGRELSKEAHMYGDIMVLDIDENGDNGKTFTFFQTAATVFSSCPFTYVAKVDDDVWFHLPHLESRLDAAAPYAPTTGVYYGVHLDWMREFHYMAGMITCLSWNIVQWVATDPYASIHAVGPEDVKTGQWVLEFGRQRAEKLGNSDSPFHNKPRKCPAGGGYPTYVCEPWKNAYDWNWPKDEIRGFNRTTVVAVHRLKEAWRFCEADALLGPR</sequence>
<reference evidence="11 12" key="1">
    <citation type="journal article" date="2019" name="Sci. Rep.">
        <title>Comparative genomics of chytrid fungi reveal insights into the obligate biotrophic and pathogenic lifestyle of Synchytrium endobioticum.</title>
        <authorList>
            <person name="van de Vossenberg B.T.L.H."/>
            <person name="Warris S."/>
            <person name="Nguyen H.D.T."/>
            <person name="van Gent-Pelzer M.P.E."/>
            <person name="Joly D.L."/>
            <person name="van de Geest H.C."/>
            <person name="Bonants P.J.M."/>
            <person name="Smith D.S."/>
            <person name="Levesque C.A."/>
            <person name="van der Lee T.A.J."/>
        </authorList>
    </citation>
    <scope>NUCLEOTIDE SEQUENCE [LARGE SCALE GENOMIC DNA]</scope>
    <source>
        <strain evidence="11 12">CBS 809.83</strain>
    </source>
</reference>
<dbReference type="EMBL" id="QEAQ01000126">
    <property type="protein sequence ID" value="TPX55120.1"/>
    <property type="molecule type" value="Genomic_DNA"/>
</dbReference>
<dbReference type="EC" id="2.4.1.-" evidence="10"/>
<keyword evidence="8 10" id="KW-0333">Golgi apparatus</keyword>
<evidence type="ECO:0000256" key="1">
    <source>
        <dbReference type="ARBA" id="ARBA00004323"/>
    </source>
</evidence>
<evidence type="ECO:0000256" key="10">
    <source>
        <dbReference type="RuleBase" id="RU363063"/>
    </source>
</evidence>
<comment type="subcellular location">
    <subcellularLocation>
        <location evidence="1 10">Golgi apparatus membrane</location>
        <topology evidence="1 10">Single-pass type II membrane protein</topology>
    </subcellularLocation>
</comment>
<keyword evidence="3 10" id="KW-0328">Glycosyltransferase</keyword>
<evidence type="ECO:0000313" key="11">
    <source>
        <dbReference type="EMBL" id="TPX55120.1"/>
    </source>
</evidence>
<evidence type="ECO:0000256" key="8">
    <source>
        <dbReference type="ARBA" id="ARBA00023034"/>
    </source>
</evidence>
<name>A0A507DW76_9FUNG</name>
<proteinExistence type="inferred from homology"/>
<protein>
    <recommendedName>
        <fullName evidence="10">Hexosyltransferase</fullName>
        <ecNumber evidence="10">2.4.1.-</ecNumber>
    </recommendedName>
</protein>
<evidence type="ECO:0000256" key="4">
    <source>
        <dbReference type="ARBA" id="ARBA00022679"/>
    </source>
</evidence>
<dbReference type="Gene3D" id="3.90.550.50">
    <property type="match status" value="1"/>
</dbReference>